<evidence type="ECO:0000313" key="7">
    <source>
        <dbReference type="WBParaSite" id="PSU_v2.g15692.t1"/>
    </source>
</evidence>
<dbReference type="FunFam" id="2.60.40.10:FF:000107">
    <property type="entry name" value="Myosin, light chain kinase a"/>
    <property type="match status" value="1"/>
</dbReference>
<dbReference type="InterPro" id="IPR007110">
    <property type="entry name" value="Ig-like_dom"/>
</dbReference>
<proteinExistence type="predicted"/>
<dbReference type="WBParaSite" id="PSU_v2.g15692.t1">
    <property type="protein sequence ID" value="PSU_v2.g15692.t1"/>
    <property type="gene ID" value="PSU_v2.g15692"/>
</dbReference>
<keyword evidence="6" id="KW-1185">Reference proteome</keyword>
<dbReference type="InterPro" id="IPR013783">
    <property type="entry name" value="Ig-like_fold"/>
</dbReference>
<dbReference type="Pfam" id="PF00041">
    <property type="entry name" value="fn3"/>
    <property type="match status" value="1"/>
</dbReference>
<dbReference type="PROSITE" id="PS50835">
    <property type="entry name" value="IG_LIKE"/>
    <property type="match status" value="1"/>
</dbReference>
<dbReference type="CDD" id="cd00096">
    <property type="entry name" value="Ig"/>
    <property type="match status" value="1"/>
</dbReference>
<dbReference type="InterPro" id="IPR003598">
    <property type="entry name" value="Ig_sub2"/>
</dbReference>
<dbReference type="InterPro" id="IPR003961">
    <property type="entry name" value="FN3_dom"/>
</dbReference>
<dbReference type="InterPro" id="IPR036179">
    <property type="entry name" value="Ig-like_dom_sf"/>
</dbReference>
<organism evidence="6 7">
    <name type="scientific">Panagrolaimus superbus</name>
    <dbReference type="NCBI Taxonomy" id="310955"/>
    <lineage>
        <taxon>Eukaryota</taxon>
        <taxon>Metazoa</taxon>
        <taxon>Ecdysozoa</taxon>
        <taxon>Nematoda</taxon>
        <taxon>Chromadorea</taxon>
        <taxon>Rhabditida</taxon>
        <taxon>Tylenchina</taxon>
        <taxon>Panagrolaimomorpha</taxon>
        <taxon>Panagrolaimoidea</taxon>
        <taxon>Panagrolaimidae</taxon>
        <taxon>Panagrolaimus</taxon>
    </lineage>
</organism>
<dbReference type="AlphaFoldDB" id="A0A914Y8U8"/>
<dbReference type="Proteomes" id="UP000887577">
    <property type="component" value="Unplaced"/>
</dbReference>
<feature type="compositionally biased region" description="Low complexity" evidence="2">
    <location>
        <begin position="514"/>
        <end position="523"/>
    </location>
</feature>
<evidence type="ECO:0000256" key="1">
    <source>
        <dbReference type="ARBA" id="ARBA00023319"/>
    </source>
</evidence>
<dbReference type="InterPro" id="IPR013098">
    <property type="entry name" value="Ig_I-set"/>
</dbReference>
<evidence type="ECO:0000313" key="6">
    <source>
        <dbReference type="Proteomes" id="UP000887577"/>
    </source>
</evidence>
<keyword evidence="1" id="KW-0393">Immunoglobulin domain</keyword>
<dbReference type="GO" id="GO:0004672">
    <property type="term" value="F:protein kinase activity"/>
    <property type="evidence" value="ECO:0007669"/>
    <property type="project" value="InterPro"/>
</dbReference>
<name>A0A914Y8U8_9BILA</name>
<dbReference type="InterPro" id="IPR011009">
    <property type="entry name" value="Kinase-like_dom_sf"/>
</dbReference>
<dbReference type="Pfam" id="PF00069">
    <property type="entry name" value="Pkinase"/>
    <property type="match status" value="1"/>
</dbReference>
<feature type="domain" description="Fibronectin type-III" evidence="5">
    <location>
        <begin position="365"/>
        <end position="463"/>
    </location>
</feature>
<feature type="domain" description="Protein kinase" evidence="3">
    <location>
        <begin position="538"/>
        <end position="795"/>
    </location>
</feature>
<feature type="region of interest" description="Disordered" evidence="2">
    <location>
        <begin position="22"/>
        <end position="107"/>
    </location>
</feature>
<dbReference type="PROSITE" id="PS50853">
    <property type="entry name" value="FN3"/>
    <property type="match status" value="1"/>
</dbReference>
<accession>A0A914Y8U8</accession>
<evidence type="ECO:0000259" key="3">
    <source>
        <dbReference type="PROSITE" id="PS50011"/>
    </source>
</evidence>
<dbReference type="Gene3D" id="1.10.510.10">
    <property type="entry name" value="Transferase(Phosphotransferase) domain 1"/>
    <property type="match status" value="1"/>
</dbReference>
<evidence type="ECO:0000259" key="4">
    <source>
        <dbReference type="PROSITE" id="PS50835"/>
    </source>
</evidence>
<dbReference type="PROSITE" id="PS50011">
    <property type="entry name" value="PROTEIN_KINASE_DOM"/>
    <property type="match status" value="1"/>
</dbReference>
<dbReference type="InterPro" id="IPR000719">
    <property type="entry name" value="Prot_kinase_dom"/>
</dbReference>
<dbReference type="SMART" id="SM00408">
    <property type="entry name" value="IGc2"/>
    <property type="match status" value="1"/>
</dbReference>
<dbReference type="InterPro" id="IPR036116">
    <property type="entry name" value="FN3_sf"/>
</dbReference>
<feature type="domain" description="Ig-like" evidence="4">
    <location>
        <begin position="269"/>
        <end position="359"/>
    </location>
</feature>
<dbReference type="PANTHER" id="PTHR24347">
    <property type="entry name" value="SERINE/THREONINE-PROTEIN KINASE"/>
    <property type="match status" value="1"/>
</dbReference>
<dbReference type="SUPFAM" id="SSF49265">
    <property type="entry name" value="Fibronectin type III"/>
    <property type="match status" value="1"/>
</dbReference>
<evidence type="ECO:0000256" key="2">
    <source>
        <dbReference type="SAM" id="MobiDB-lite"/>
    </source>
</evidence>
<dbReference type="Pfam" id="PF07679">
    <property type="entry name" value="I-set"/>
    <property type="match status" value="1"/>
</dbReference>
<evidence type="ECO:0000259" key="5">
    <source>
        <dbReference type="PROSITE" id="PS50853"/>
    </source>
</evidence>
<feature type="compositionally biased region" description="Acidic residues" evidence="2">
    <location>
        <begin position="498"/>
        <end position="513"/>
    </location>
</feature>
<sequence length="840" mass="95844">MCIFLDGLHKAAIIVDLNTGKVRNSLSPRPRSGTPGTKSPVLVSPGREHKMEVVIATKRGKQGRTSPMHDSADPLKKKRGVGDSDDEDDSPRKARKSTHNKDDDFDDLMDEVEKIKQKYKKGPEVDDLEKYRPKNFYKEEEEDFHQKEEDIDDYPWESNYQIGPDTLLLATRGPEFNARVRDYRREIWGDGAPLVRQGFLGYRNQDITVRERRRFTDLIREDPNVAKSVQQTTKASEQFQNGSIRKVTTTTVTAVPNATRKNSDGTYGPIFKNRLRDICFVENSGQLILKCSVIGDPAPAVTWRQHESILVEDGRHKMIREGTLCLLTIIRPTLADIGEYSCEASNEFGKDICSARIITGYTPGRPGRPEIELSSDTEVLLRWETPEMSTYLEGVTYKVEARPAGDNDHFAKWTTISDNVDDEAVVVKHLIPQGIYQFRVTAKNGFGWGLPSLTSRIIRTHPRGTPKLQMDMLRDQMKLSVITMPVRRGKVDSGLTEISEEAEEEASEEELSIDESISSRSTEPPLILNKSDDPLSRFQLENPIFQNRYTLVRNAVDTKSTVAKHVVAKIRVKSREAPAELSEEFETLKASQHENVVSLFAAYEKNSCLLLFTERLYENIFDRFTYPDNYNEEQIALTIRQLTAALHWIHFRGVLHLDVQPDNVMFATKRSWVVKLIDFEEAQFADSQKSLRKRKSANPEWAAPEMLQPNGVATVQTDIWGMGVICFTLLSGFHPFSDDGETPDEVKEAVCKQKCDPNLIPVQATQEALRFATWAIKKNPSRRIRTDEALSHKWLSNEKQMVRRRETVKYPSNRLRRTTLRTLNRPRENIDSNLVNSYGR</sequence>
<dbReference type="Gene3D" id="2.60.40.10">
    <property type="entry name" value="Immunoglobulins"/>
    <property type="match status" value="2"/>
</dbReference>
<dbReference type="SUPFAM" id="SSF48726">
    <property type="entry name" value="Immunoglobulin"/>
    <property type="match status" value="1"/>
</dbReference>
<protein>
    <submittedName>
        <fullName evidence="7">Uncharacterized protein</fullName>
    </submittedName>
</protein>
<dbReference type="GO" id="GO:0005524">
    <property type="term" value="F:ATP binding"/>
    <property type="evidence" value="ECO:0007669"/>
    <property type="project" value="InterPro"/>
</dbReference>
<dbReference type="CDD" id="cd00063">
    <property type="entry name" value="FN3"/>
    <property type="match status" value="1"/>
</dbReference>
<reference evidence="7" key="1">
    <citation type="submission" date="2022-11" db="UniProtKB">
        <authorList>
            <consortium name="WormBaseParasite"/>
        </authorList>
    </citation>
    <scope>IDENTIFICATION</scope>
</reference>
<dbReference type="SMART" id="SM00060">
    <property type="entry name" value="FN3"/>
    <property type="match status" value="1"/>
</dbReference>
<dbReference type="SUPFAM" id="SSF56112">
    <property type="entry name" value="Protein kinase-like (PK-like)"/>
    <property type="match status" value="1"/>
</dbReference>
<feature type="region of interest" description="Disordered" evidence="2">
    <location>
        <begin position="492"/>
        <end position="532"/>
    </location>
</feature>